<reference evidence="1" key="1">
    <citation type="submission" date="2020-06" db="EMBL/GenBank/DDBJ databases">
        <authorList>
            <person name="Li T."/>
            <person name="Hu X."/>
            <person name="Zhang T."/>
            <person name="Song X."/>
            <person name="Zhang H."/>
            <person name="Dai N."/>
            <person name="Sheng W."/>
            <person name="Hou X."/>
            <person name="Wei L."/>
        </authorList>
    </citation>
    <scope>NUCLEOTIDE SEQUENCE</scope>
    <source>
        <strain evidence="1">KEN1</strain>
        <tissue evidence="1">Leaf</tissue>
    </source>
</reference>
<sequence>MTLLQDGKVLLASANYSWGLGPYLGLCEDGEKVVSWATTLDILGNLLEAACADTSYGVCLEVPLSLPRPCSYFLLLIQCSYSNIESYVPTNNVKLTLSKNEID</sequence>
<organism evidence="1">
    <name type="scientific">Sesamum latifolium</name>
    <dbReference type="NCBI Taxonomy" id="2727402"/>
    <lineage>
        <taxon>Eukaryota</taxon>
        <taxon>Viridiplantae</taxon>
        <taxon>Streptophyta</taxon>
        <taxon>Embryophyta</taxon>
        <taxon>Tracheophyta</taxon>
        <taxon>Spermatophyta</taxon>
        <taxon>Magnoliopsida</taxon>
        <taxon>eudicotyledons</taxon>
        <taxon>Gunneridae</taxon>
        <taxon>Pentapetalae</taxon>
        <taxon>asterids</taxon>
        <taxon>lamiids</taxon>
        <taxon>Lamiales</taxon>
        <taxon>Pedaliaceae</taxon>
        <taxon>Sesamum</taxon>
    </lineage>
</organism>
<reference evidence="1" key="2">
    <citation type="journal article" date="2024" name="Plant">
        <title>Genomic evolution and insights into agronomic trait innovations of Sesamum species.</title>
        <authorList>
            <person name="Miao H."/>
            <person name="Wang L."/>
            <person name="Qu L."/>
            <person name="Liu H."/>
            <person name="Sun Y."/>
            <person name="Le M."/>
            <person name="Wang Q."/>
            <person name="Wei S."/>
            <person name="Zheng Y."/>
            <person name="Lin W."/>
            <person name="Duan Y."/>
            <person name="Cao H."/>
            <person name="Xiong S."/>
            <person name="Wang X."/>
            <person name="Wei L."/>
            <person name="Li C."/>
            <person name="Ma Q."/>
            <person name="Ju M."/>
            <person name="Zhao R."/>
            <person name="Li G."/>
            <person name="Mu C."/>
            <person name="Tian Q."/>
            <person name="Mei H."/>
            <person name="Zhang T."/>
            <person name="Gao T."/>
            <person name="Zhang H."/>
        </authorList>
    </citation>
    <scope>NUCLEOTIDE SEQUENCE</scope>
    <source>
        <strain evidence="1">KEN1</strain>
    </source>
</reference>
<gene>
    <name evidence="1" type="ORF">Slati_1291900</name>
</gene>
<evidence type="ECO:0000313" key="1">
    <source>
        <dbReference type="EMBL" id="KAL0453138.1"/>
    </source>
</evidence>
<name>A0AAW2XH66_9LAMI</name>
<comment type="caution">
    <text evidence="1">The sequence shown here is derived from an EMBL/GenBank/DDBJ whole genome shotgun (WGS) entry which is preliminary data.</text>
</comment>
<protein>
    <submittedName>
        <fullName evidence="1">Uncharacterized protein</fullName>
    </submittedName>
</protein>
<dbReference type="AlphaFoldDB" id="A0AAW2XH66"/>
<accession>A0AAW2XH66</accession>
<dbReference type="EMBL" id="JACGWN010000004">
    <property type="protein sequence ID" value="KAL0453138.1"/>
    <property type="molecule type" value="Genomic_DNA"/>
</dbReference>
<proteinExistence type="predicted"/>